<evidence type="ECO:0000259" key="1">
    <source>
        <dbReference type="Pfam" id="PF13173"/>
    </source>
</evidence>
<dbReference type="AlphaFoldDB" id="A0A1L6F8A1"/>
<evidence type="ECO:0000313" key="4">
    <source>
        <dbReference type="Proteomes" id="UP000185739"/>
    </source>
</evidence>
<dbReference type="Proteomes" id="UP000185739">
    <property type="component" value="Chromosome"/>
</dbReference>
<dbReference type="KEGG" id="tcl:Tchl_0024"/>
<name>A0A1L6F8A1_9RHOO</name>
<reference evidence="3 4" key="1">
    <citation type="submission" date="2016-12" db="EMBL/GenBank/DDBJ databases">
        <title>Complete genome sequence of Thauera chlorobenzoica, a Betaproteobacterium degrading haloaromatics anaerobically to CO2 and halides.</title>
        <authorList>
            <person name="Goris T."/>
            <person name="Mergelsberg M."/>
            <person name="Boll M."/>
        </authorList>
    </citation>
    <scope>NUCLEOTIDE SEQUENCE [LARGE SCALE GENOMIC DNA]</scope>
    <source>
        <strain evidence="3 4">3CB1</strain>
    </source>
</reference>
<evidence type="ECO:0000259" key="2">
    <source>
        <dbReference type="Pfam" id="PF13635"/>
    </source>
</evidence>
<proteinExistence type="predicted"/>
<keyword evidence="4" id="KW-1185">Reference proteome</keyword>
<evidence type="ECO:0000313" key="3">
    <source>
        <dbReference type="EMBL" id="APR02900.1"/>
    </source>
</evidence>
<dbReference type="InterPro" id="IPR025420">
    <property type="entry name" value="DUF4143"/>
</dbReference>
<feature type="domain" description="DUF4143" evidence="2">
    <location>
        <begin position="206"/>
        <end position="365"/>
    </location>
</feature>
<accession>A0A1L6F8A1</accession>
<dbReference type="STRING" id="96773.Tchl_0024"/>
<dbReference type="PANTHER" id="PTHR43566">
    <property type="entry name" value="CONSERVED PROTEIN"/>
    <property type="match status" value="1"/>
</dbReference>
<dbReference type="SUPFAM" id="SSF52540">
    <property type="entry name" value="P-loop containing nucleoside triphosphate hydrolases"/>
    <property type="match status" value="1"/>
</dbReference>
<feature type="domain" description="AAA" evidence="1">
    <location>
        <begin position="20"/>
        <end position="141"/>
    </location>
</feature>
<sequence>MVLMYDRHIAPLLIQALADTPVVLLNGARQTGKSTLAQSLPEATPRRYLTLDDHTTLAAAHADPAGFIAGLSGPVVIDEIQRAPGLFLAIKAAVDRDRSRGQAAGRFLLTGSANVMLLPALADSLAGRMEIAPLTPLSCAERAGDPGFNRADWLFDGELSTLPLPPCERADFIDTLLAGGFPEAVARSSPRRREAWFDSYLQAVLQRDVRELARLEQLAELPNLVQLLAHRSASLLNFAELARSTGLAQTTLKRYFTLLETLFLIHRVPAWERNPAKRLVKTAKLFLPDSGLLAHLAGHRADTLGRAAGLPGELVETFVCAELLKHLAFSARGLSLWHYRTQTGIEVDFVLEDRHGKLTGIEVKAAATVAGKDFKGLRHLQETEAGRFQRGIVLHTGRECVAFGEQLFAVPMSVWWARLATGARSHGPSASLP</sequence>
<dbReference type="PANTHER" id="PTHR43566:SF2">
    <property type="entry name" value="DUF4143 DOMAIN-CONTAINING PROTEIN"/>
    <property type="match status" value="1"/>
</dbReference>
<protein>
    <submittedName>
        <fullName evidence="3">ATPase</fullName>
    </submittedName>
</protein>
<gene>
    <name evidence="3" type="ORF">Tchl_0024</name>
</gene>
<dbReference type="InterPro" id="IPR041682">
    <property type="entry name" value="AAA_14"/>
</dbReference>
<dbReference type="EMBL" id="CP018839">
    <property type="protein sequence ID" value="APR02900.1"/>
    <property type="molecule type" value="Genomic_DNA"/>
</dbReference>
<dbReference type="Pfam" id="PF13173">
    <property type="entry name" value="AAA_14"/>
    <property type="match status" value="1"/>
</dbReference>
<dbReference type="InterPro" id="IPR027417">
    <property type="entry name" value="P-loop_NTPase"/>
</dbReference>
<dbReference type="Pfam" id="PF13635">
    <property type="entry name" value="DUF4143"/>
    <property type="match status" value="1"/>
</dbReference>
<organism evidence="3 4">
    <name type="scientific">Thauera chlorobenzoica</name>
    <dbReference type="NCBI Taxonomy" id="96773"/>
    <lineage>
        <taxon>Bacteria</taxon>
        <taxon>Pseudomonadati</taxon>
        <taxon>Pseudomonadota</taxon>
        <taxon>Betaproteobacteria</taxon>
        <taxon>Rhodocyclales</taxon>
        <taxon>Zoogloeaceae</taxon>
        <taxon>Thauera</taxon>
    </lineage>
</organism>